<proteinExistence type="predicted"/>
<dbReference type="InterPro" id="IPR009875">
    <property type="entry name" value="PilZ_domain"/>
</dbReference>
<dbReference type="GO" id="GO:0035438">
    <property type="term" value="F:cyclic-di-GMP binding"/>
    <property type="evidence" value="ECO:0007669"/>
    <property type="project" value="InterPro"/>
</dbReference>
<dbReference type="AlphaFoldDB" id="A0AA41UJS6"/>
<dbReference type="Proteomes" id="UP001165427">
    <property type="component" value="Unassembled WGS sequence"/>
</dbReference>
<reference evidence="2" key="1">
    <citation type="submission" date="2022-04" db="EMBL/GenBank/DDBJ databases">
        <title>Desulfatitalea alkaliphila sp. nov., a novel anaerobic sulfate-reducing bacterium isolated from terrestrial mud volcano, Taman Peninsula, Russia.</title>
        <authorList>
            <person name="Khomyakova M.A."/>
            <person name="Merkel A.Y."/>
            <person name="Slobodkin A.I."/>
        </authorList>
    </citation>
    <scope>NUCLEOTIDE SEQUENCE</scope>
    <source>
        <strain evidence="2">M08but</strain>
    </source>
</reference>
<evidence type="ECO:0000259" key="1">
    <source>
        <dbReference type="Pfam" id="PF07238"/>
    </source>
</evidence>
<dbReference type="Pfam" id="PF07238">
    <property type="entry name" value="PilZ"/>
    <property type="match status" value="1"/>
</dbReference>
<gene>
    <name evidence="2" type="ORF">MRX98_09340</name>
</gene>
<accession>A0AA41UJS6</accession>
<evidence type="ECO:0000313" key="2">
    <source>
        <dbReference type="EMBL" id="MCJ8500772.1"/>
    </source>
</evidence>
<dbReference type="RefSeq" id="WP_246906197.1">
    <property type="nucleotide sequence ID" value="NZ_JALJRB010000008.1"/>
</dbReference>
<name>A0AA41UJS6_9BACT</name>
<sequence>MDINQTQENRPERRSENRSIDQRYYSVQFTTKGLDNQYQFKLWNISLKGLCILVKEGSAVLEHLSVGDTIEMTYFPSDAAGPGERLQTEIIHITQNANGRFRGHCLVGLSVV</sequence>
<keyword evidence="3" id="KW-1185">Reference proteome</keyword>
<protein>
    <submittedName>
        <fullName evidence="2">PilZ domain-containing protein</fullName>
    </submittedName>
</protein>
<comment type="caution">
    <text evidence="2">The sequence shown here is derived from an EMBL/GenBank/DDBJ whole genome shotgun (WGS) entry which is preliminary data.</text>
</comment>
<dbReference type="EMBL" id="JALJRB010000008">
    <property type="protein sequence ID" value="MCJ8500772.1"/>
    <property type="molecule type" value="Genomic_DNA"/>
</dbReference>
<evidence type="ECO:0000313" key="3">
    <source>
        <dbReference type="Proteomes" id="UP001165427"/>
    </source>
</evidence>
<feature type="domain" description="PilZ" evidence="1">
    <location>
        <begin position="12"/>
        <end position="100"/>
    </location>
</feature>
<organism evidence="2 3">
    <name type="scientific">Desulfatitalea alkaliphila</name>
    <dbReference type="NCBI Taxonomy" id="2929485"/>
    <lineage>
        <taxon>Bacteria</taxon>
        <taxon>Pseudomonadati</taxon>
        <taxon>Thermodesulfobacteriota</taxon>
        <taxon>Desulfobacteria</taxon>
        <taxon>Desulfobacterales</taxon>
        <taxon>Desulfosarcinaceae</taxon>
        <taxon>Desulfatitalea</taxon>
    </lineage>
</organism>